<reference evidence="1 2" key="1">
    <citation type="submission" date="2019-11" db="EMBL/GenBank/DDBJ databases">
        <title>Whole genome sequence of Oryza granulata.</title>
        <authorList>
            <person name="Li W."/>
        </authorList>
    </citation>
    <scope>NUCLEOTIDE SEQUENCE [LARGE SCALE GENOMIC DNA]</scope>
    <source>
        <strain evidence="2">cv. Menghai</strain>
        <tissue evidence="1">Leaf</tissue>
    </source>
</reference>
<dbReference type="EMBL" id="SPHZ02000007">
    <property type="protein sequence ID" value="KAF0909318.1"/>
    <property type="molecule type" value="Genomic_DNA"/>
</dbReference>
<gene>
    <name evidence="1" type="ORF">E2562_034958</name>
</gene>
<organism evidence="1 2">
    <name type="scientific">Oryza meyeriana var. granulata</name>
    <dbReference type="NCBI Taxonomy" id="110450"/>
    <lineage>
        <taxon>Eukaryota</taxon>
        <taxon>Viridiplantae</taxon>
        <taxon>Streptophyta</taxon>
        <taxon>Embryophyta</taxon>
        <taxon>Tracheophyta</taxon>
        <taxon>Spermatophyta</taxon>
        <taxon>Magnoliopsida</taxon>
        <taxon>Liliopsida</taxon>
        <taxon>Poales</taxon>
        <taxon>Poaceae</taxon>
        <taxon>BOP clade</taxon>
        <taxon>Oryzoideae</taxon>
        <taxon>Oryzeae</taxon>
        <taxon>Oryzinae</taxon>
        <taxon>Oryza</taxon>
        <taxon>Oryza meyeriana</taxon>
    </lineage>
</organism>
<proteinExistence type="predicted"/>
<accession>A0A6G1D9B0</accession>
<name>A0A6G1D9B0_9ORYZ</name>
<sequence length="61" mass="6933">MIKKAIDKVLAALEEVQVCDIDSGDDDDNETAKKDKGFYEMCCHTDHFFPDIYSVVLDLSF</sequence>
<evidence type="ECO:0000313" key="1">
    <source>
        <dbReference type="EMBL" id="KAF0909318.1"/>
    </source>
</evidence>
<comment type="caution">
    <text evidence="1">The sequence shown here is derived from an EMBL/GenBank/DDBJ whole genome shotgun (WGS) entry which is preliminary data.</text>
</comment>
<evidence type="ECO:0000313" key="2">
    <source>
        <dbReference type="Proteomes" id="UP000479710"/>
    </source>
</evidence>
<dbReference type="Proteomes" id="UP000479710">
    <property type="component" value="Unassembled WGS sequence"/>
</dbReference>
<protein>
    <submittedName>
        <fullName evidence="1">Uncharacterized protein</fullName>
    </submittedName>
</protein>
<dbReference type="AlphaFoldDB" id="A0A6G1D9B0"/>
<keyword evidence="2" id="KW-1185">Reference proteome</keyword>